<dbReference type="SUPFAM" id="SSF103190">
    <property type="entry name" value="Sensory domain-like"/>
    <property type="match status" value="1"/>
</dbReference>
<keyword evidence="4 10" id="KW-0812">Transmembrane</keyword>
<organism evidence="13 14">
    <name type="scientific">Paenibacillus auburnensis</name>
    <dbReference type="NCBI Taxonomy" id="2905649"/>
    <lineage>
        <taxon>Bacteria</taxon>
        <taxon>Bacillati</taxon>
        <taxon>Bacillota</taxon>
        <taxon>Bacilli</taxon>
        <taxon>Bacillales</taxon>
        <taxon>Paenibacillaceae</taxon>
        <taxon>Paenibacillus</taxon>
    </lineage>
</organism>
<keyword evidence="7 9" id="KW-0807">Transducer</keyword>
<dbReference type="SUPFAM" id="SSF58104">
    <property type="entry name" value="Methyl-accepting chemotaxis protein (MCP) signaling domain"/>
    <property type="match status" value="1"/>
</dbReference>
<keyword evidence="3" id="KW-0145">Chemotaxis</keyword>
<accession>A0ABM9CUR7</accession>
<gene>
    <name evidence="13" type="primary">mcpC_2</name>
    <name evidence="13" type="ORF">PAECIP111892_05223</name>
</gene>
<feature type="transmembrane region" description="Helical" evidence="10">
    <location>
        <begin position="21"/>
        <end position="40"/>
    </location>
</feature>
<comment type="similarity">
    <text evidence="8">Belongs to the methyl-accepting chemotaxis (MCP) protein family.</text>
</comment>
<feature type="domain" description="Methyl-accepting transducer" evidence="11">
    <location>
        <begin position="400"/>
        <end position="657"/>
    </location>
</feature>
<dbReference type="PROSITE" id="PS50111">
    <property type="entry name" value="CHEMOTAXIS_TRANSDUC_2"/>
    <property type="match status" value="1"/>
</dbReference>
<evidence type="ECO:0000256" key="4">
    <source>
        <dbReference type="ARBA" id="ARBA00022692"/>
    </source>
</evidence>
<dbReference type="SMART" id="SM00283">
    <property type="entry name" value="MA"/>
    <property type="match status" value="1"/>
</dbReference>
<comment type="subcellular location">
    <subcellularLocation>
        <location evidence="1">Cell membrane</location>
        <topology evidence="1">Multi-pass membrane protein</topology>
    </subcellularLocation>
</comment>
<reference evidence="13" key="1">
    <citation type="submission" date="2022-01" db="EMBL/GenBank/DDBJ databases">
        <authorList>
            <person name="Criscuolo A."/>
        </authorList>
    </citation>
    <scope>NUCLEOTIDE SEQUENCE</scope>
    <source>
        <strain evidence="13">CIP111892</strain>
    </source>
</reference>
<evidence type="ECO:0000256" key="6">
    <source>
        <dbReference type="ARBA" id="ARBA00023136"/>
    </source>
</evidence>
<proteinExistence type="inferred from homology"/>
<evidence type="ECO:0000259" key="11">
    <source>
        <dbReference type="PROSITE" id="PS50111"/>
    </source>
</evidence>
<dbReference type="InterPro" id="IPR003660">
    <property type="entry name" value="HAMP_dom"/>
</dbReference>
<evidence type="ECO:0000256" key="3">
    <source>
        <dbReference type="ARBA" id="ARBA00022500"/>
    </source>
</evidence>
<evidence type="ECO:0000256" key="2">
    <source>
        <dbReference type="ARBA" id="ARBA00022475"/>
    </source>
</evidence>
<evidence type="ECO:0000313" key="14">
    <source>
        <dbReference type="Proteomes" id="UP000838324"/>
    </source>
</evidence>
<dbReference type="CDD" id="cd06225">
    <property type="entry name" value="HAMP"/>
    <property type="match status" value="1"/>
</dbReference>
<dbReference type="InterPro" id="IPR004089">
    <property type="entry name" value="MCPsignal_dom"/>
</dbReference>
<dbReference type="InterPro" id="IPR033479">
    <property type="entry name" value="dCache_1"/>
</dbReference>
<comment type="caution">
    <text evidence="13">The sequence shown here is derived from an EMBL/GenBank/DDBJ whole genome shotgun (WGS) entry which is preliminary data.</text>
</comment>
<name>A0ABM9CUR7_9BACL</name>
<evidence type="ECO:0000256" key="5">
    <source>
        <dbReference type="ARBA" id="ARBA00022989"/>
    </source>
</evidence>
<dbReference type="PANTHER" id="PTHR32089">
    <property type="entry name" value="METHYL-ACCEPTING CHEMOTAXIS PROTEIN MCPB"/>
    <property type="match status" value="1"/>
</dbReference>
<dbReference type="CDD" id="cd12912">
    <property type="entry name" value="PDC2_MCP_like"/>
    <property type="match status" value="1"/>
</dbReference>
<feature type="domain" description="HAMP" evidence="12">
    <location>
        <begin position="329"/>
        <end position="381"/>
    </location>
</feature>
<keyword evidence="6 10" id="KW-0472">Membrane</keyword>
<dbReference type="Gene3D" id="1.10.287.950">
    <property type="entry name" value="Methyl-accepting chemotaxis protein"/>
    <property type="match status" value="1"/>
</dbReference>
<evidence type="ECO:0000259" key="12">
    <source>
        <dbReference type="PROSITE" id="PS50885"/>
    </source>
</evidence>
<keyword evidence="14" id="KW-1185">Reference proteome</keyword>
<dbReference type="EMBL" id="CAKMMG010000012">
    <property type="protein sequence ID" value="CAH1222856.1"/>
    <property type="molecule type" value="Genomic_DNA"/>
</dbReference>
<evidence type="ECO:0000256" key="9">
    <source>
        <dbReference type="PROSITE-ProRule" id="PRU00284"/>
    </source>
</evidence>
<keyword evidence="5 10" id="KW-1133">Transmembrane helix</keyword>
<dbReference type="Proteomes" id="UP000838324">
    <property type="component" value="Unassembled WGS sequence"/>
</dbReference>
<dbReference type="PANTHER" id="PTHR32089:SF112">
    <property type="entry name" value="LYSOZYME-LIKE PROTEIN-RELATED"/>
    <property type="match status" value="1"/>
</dbReference>
<dbReference type="PROSITE" id="PS50885">
    <property type="entry name" value="HAMP"/>
    <property type="match status" value="1"/>
</dbReference>
<evidence type="ECO:0000256" key="7">
    <source>
        <dbReference type="ARBA" id="ARBA00023224"/>
    </source>
</evidence>
<dbReference type="Pfam" id="PF02743">
    <property type="entry name" value="dCache_1"/>
    <property type="match status" value="1"/>
</dbReference>
<dbReference type="Pfam" id="PF00015">
    <property type="entry name" value="MCPsignal"/>
    <property type="match status" value="1"/>
</dbReference>
<dbReference type="SMART" id="SM00304">
    <property type="entry name" value="HAMP"/>
    <property type="match status" value="1"/>
</dbReference>
<protein>
    <submittedName>
        <fullName evidence="13">Methyl-accepting chemotaxis protein McpC</fullName>
    </submittedName>
</protein>
<evidence type="ECO:0000256" key="1">
    <source>
        <dbReference type="ARBA" id="ARBA00004651"/>
    </source>
</evidence>
<dbReference type="InterPro" id="IPR029151">
    <property type="entry name" value="Sensor-like_sf"/>
</dbReference>
<dbReference type="RefSeq" id="WP_341482766.1">
    <property type="nucleotide sequence ID" value="NZ_CAKMMG010000012.1"/>
</dbReference>
<evidence type="ECO:0000256" key="8">
    <source>
        <dbReference type="ARBA" id="ARBA00029447"/>
    </source>
</evidence>
<evidence type="ECO:0000313" key="13">
    <source>
        <dbReference type="EMBL" id="CAH1222856.1"/>
    </source>
</evidence>
<keyword evidence="2" id="KW-1003">Cell membrane</keyword>
<dbReference type="Gene3D" id="3.30.450.20">
    <property type="entry name" value="PAS domain"/>
    <property type="match status" value="2"/>
</dbReference>
<sequence length="687" mass="75023">MLQQVQKRRFNLSSISNTLSIVLLIIIVVIFSTLGTFMFSSTRSILVEHQETMLQTKTQALVSQFDALFKEKGSLVRQMSTNNIFKQYLETTESPEMAKTSPHAAEVTKTLAAIVKEEPAFADAWVAGTTGKGYYILNDGSVSEATFNIQERPYYKPAVSADGLYYSDPYNDIITGDLLMGIFYPVKDDNNAIIGLVVVDIAFKDIPTIMKSYSLGSTGYSILVTKTGDIMYHPDPSKILKEKINESPGDLGSIGKKMLAGESGVELIEDNGESRYIGYATSKDTGWSVGLTISEHEVLSELENFTWLTIGGFTAAAILLVLFSYITLRYLLRPIPILLTKIKRVENGDLTVQFDTGSNNEIGQISIGIFNMVRKIQDMIQMVGASAEILNQSSKDLQSISSRTAITMNDTATAITEIANATNYQSIETDTILHKTGSLSGQIDEITNDTKAIEIMVEASVDQSGLGLDVLDQLSRWAEENHNSTQAISSAIHDIDLSRNEISGIVGTVHQIATQTNLLALNASIEAARAGEQGRGFAVVAGEVRKLAEQTALATQEISRKVREIEEKTAISVEHTAQGLGIAEETAKSVEATKQVFLSINKDLDALKLGMLQISDTTSKVHKHKDEILQALEVISSTTEENSASTEEVSASTQDQLNSIEQVAALSQELSLLSKKLQDELNQFQVE</sequence>
<evidence type="ECO:0000256" key="10">
    <source>
        <dbReference type="SAM" id="Phobius"/>
    </source>
</evidence>
<dbReference type="CDD" id="cd18773">
    <property type="entry name" value="PDC1_HK_sensor"/>
    <property type="match status" value="1"/>
</dbReference>